<evidence type="ECO:0000313" key="3">
    <source>
        <dbReference type="EMBL" id="KAJ6442882.1"/>
    </source>
</evidence>
<sequence>MSLRSCEMLTVIRSVLGASLHDVLTRLKAEPQRFPKLEVLYSPDRPVTEPVCIDLPQNGIRLRFDGPEQRLRLVEVLDFTKNHVTFKDRDLLKPANGTSAPGSPVPGETSSAGPTFRHIYHRLLGPTYAGEFIPPTGGQEDGIYVLSYPGVAFNFPMPKAAYSPSKDVVSLLSASSSQVATSMAVFSGDSWAEARPTLFTEVLPSIKTTSALPRGKDVYPDEVSLVRLYGGGGIDLFRKWTSSAFRIQLGETTPQELVMELGPPNAIYRKNDQNMVIHKMRTASNTHSRPSAADIGRPDDLTDTDQSSMNTGSDDSDEEAIDEQTASNPSGACFYNYFYLGFDVLLSTPTPPSSLPPGAEPIGSENPIKTHHPDRLVVTKIVLHGNIPGSYEFNRHRRCRWEIAYLGDSEDGPINSETEFRQVEDRMSETWQDALPAGKGSARQRGMVLNRGWGDSPGSSCEFLGGWEESGARRADSGGESTTTLYGFPGLVFEVLKNDYGEHALCLHAAAHPFPDDDVVYRARRLAVVAVGPEVGALYAVQHLFHHGGRVVVGERHRGGARERVGEVCVEAAELHRERADAERGGERTVEGGLGGGVHGHALPPVDAGAGPDVDEHAPPAAAHVRRHGAHEPVRAEEDRFELAPHLVLADTLGGAVDRPPGVVDEHIDGHAVALLELLYQLRRARRRVHVQRQEAAARVGLDLGDEGRHGGRVAGRGDDGVGAGEGDAREG</sequence>
<name>A0AB34FUT5_9HYPO</name>
<dbReference type="InterPro" id="IPR005373">
    <property type="entry name" value="PHAF1"/>
</dbReference>
<feature type="compositionally biased region" description="Polar residues" evidence="2">
    <location>
        <begin position="304"/>
        <end position="313"/>
    </location>
</feature>
<feature type="region of interest" description="Disordered" evidence="2">
    <location>
        <begin position="92"/>
        <end position="111"/>
    </location>
</feature>
<proteinExistence type="inferred from homology"/>
<evidence type="ECO:0000256" key="2">
    <source>
        <dbReference type="SAM" id="MobiDB-lite"/>
    </source>
</evidence>
<dbReference type="AlphaFoldDB" id="A0AB34FUT5"/>
<gene>
    <name evidence="3" type="ORF">O9K51_04058</name>
</gene>
<dbReference type="Proteomes" id="UP001163105">
    <property type="component" value="Unassembled WGS sequence"/>
</dbReference>
<dbReference type="Pfam" id="PF03676">
    <property type="entry name" value="PHAF1"/>
    <property type="match status" value="2"/>
</dbReference>
<feature type="region of interest" description="Disordered" evidence="2">
    <location>
        <begin position="704"/>
        <end position="732"/>
    </location>
</feature>
<dbReference type="InterPro" id="IPR039156">
    <property type="entry name" value="PHAF1/BROMI"/>
</dbReference>
<comment type="caution">
    <text evidence="3">The sequence shown here is derived from an EMBL/GenBank/DDBJ whole genome shotgun (WGS) entry which is preliminary data.</text>
</comment>
<feature type="compositionally biased region" description="Basic and acidic residues" evidence="2">
    <location>
        <begin position="706"/>
        <end position="720"/>
    </location>
</feature>
<evidence type="ECO:0000313" key="4">
    <source>
        <dbReference type="Proteomes" id="UP001163105"/>
    </source>
</evidence>
<dbReference type="GO" id="GO:0005802">
    <property type="term" value="C:trans-Golgi network"/>
    <property type="evidence" value="ECO:0007669"/>
    <property type="project" value="TreeGrafter"/>
</dbReference>
<evidence type="ECO:0000256" key="1">
    <source>
        <dbReference type="ARBA" id="ARBA00024339"/>
    </source>
</evidence>
<dbReference type="GO" id="GO:0043001">
    <property type="term" value="P:Golgi to plasma membrane protein transport"/>
    <property type="evidence" value="ECO:0007669"/>
    <property type="project" value="TreeGrafter"/>
</dbReference>
<feature type="region of interest" description="Disordered" evidence="2">
    <location>
        <begin position="281"/>
        <end position="327"/>
    </location>
</feature>
<comment type="similarity">
    <text evidence="1">Belongs to the PHAF1 family.</text>
</comment>
<keyword evidence="4" id="KW-1185">Reference proteome</keyword>
<dbReference type="PANTHER" id="PTHR13465">
    <property type="entry name" value="UPF0183 PROTEIN"/>
    <property type="match status" value="1"/>
</dbReference>
<dbReference type="EMBL" id="JAQHRD010000003">
    <property type="protein sequence ID" value="KAJ6442882.1"/>
    <property type="molecule type" value="Genomic_DNA"/>
</dbReference>
<dbReference type="PANTHER" id="PTHR13465:SF2">
    <property type="entry name" value="PHAGOSOME ASSEMBLY FACTOR 1"/>
    <property type="match status" value="1"/>
</dbReference>
<protein>
    <submittedName>
        <fullName evidence="3">D-lactate dehydrogenase, mitochondrial</fullName>
    </submittedName>
</protein>
<accession>A0AB34FUT5</accession>
<reference evidence="3" key="1">
    <citation type="submission" date="2023-01" db="EMBL/GenBank/DDBJ databases">
        <title>The growth and conidiation of Purpureocillium lavendulum are regulated by nitrogen source and histone H3K14 acetylation.</title>
        <authorList>
            <person name="Tang P."/>
            <person name="Han J."/>
            <person name="Zhang C."/>
            <person name="Tang P."/>
            <person name="Qi F."/>
            <person name="Zhang K."/>
            <person name="Liang L."/>
        </authorList>
    </citation>
    <scope>NUCLEOTIDE SEQUENCE</scope>
    <source>
        <strain evidence="3">YMF1.00683</strain>
    </source>
</reference>
<organism evidence="3 4">
    <name type="scientific">Purpureocillium lavendulum</name>
    <dbReference type="NCBI Taxonomy" id="1247861"/>
    <lineage>
        <taxon>Eukaryota</taxon>
        <taxon>Fungi</taxon>
        <taxon>Dikarya</taxon>
        <taxon>Ascomycota</taxon>
        <taxon>Pezizomycotina</taxon>
        <taxon>Sordariomycetes</taxon>
        <taxon>Hypocreomycetidae</taxon>
        <taxon>Hypocreales</taxon>
        <taxon>Ophiocordycipitaceae</taxon>
        <taxon>Purpureocillium</taxon>
    </lineage>
</organism>